<dbReference type="AlphaFoldDB" id="A0A3S9WC28"/>
<gene>
    <name evidence="1" type="ORF">CVS47_02269</name>
</gene>
<name>A0A3S9WC28_9MICO</name>
<reference evidence="1 2" key="1">
    <citation type="submission" date="2018-08" db="EMBL/GenBank/DDBJ databases">
        <title>Microbacterium lemovicicum sp. nov., a bacterium isolated from a natural uranium-rich soil.</title>
        <authorList>
            <person name="ORTET P."/>
        </authorList>
    </citation>
    <scope>NUCLEOTIDE SEQUENCE [LARGE SCALE GENOMIC DNA]</scope>
    <source>
        <strain evidence="1 2">Viu22</strain>
    </source>
</reference>
<protein>
    <submittedName>
        <fullName evidence="1">Uncharacterized protein</fullName>
    </submittedName>
</protein>
<dbReference type="KEGG" id="mlv:CVS47_02269"/>
<sequence>MRRISLGLIEALGIEPDISEKEHQEFLASVRGPET</sequence>
<dbReference type="Proteomes" id="UP000276888">
    <property type="component" value="Chromosome"/>
</dbReference>
<dbReference type="EMBL" id="CP031423">
    <property type="protein sequence ID" value="AZS37628.1"/>
    <property type="molecule type" value="Genomic_DNA"/>
</dbReference>
<proteinExistence type="predicted"/>
<accession>A0A3S9WC28</accession>
<keyword evidence="2" id="KW-1185">Reference proteome</keyword>
<evidence type="ECO:0000313" key="2">
    <source>
        <dbReference type="Proteomes" id="UP000276888"/>
    </source>
</evidence>
<organism evidence="1 2">
    <name type="scientific">Microbacterium lemovicicum</name>
    <dbReference type="NCBI Taxonomy" id="1072463"/>
    <lineage>
        <taxon>Bacteria</taxon>
        <taxon>Bacillati</taxon>
        <taxon>Actinomycetota</taxon>
        <taxon>Actinomycetes</taxon>
        <taxon>Micrococcales</taxon>
        <taxon>Microbacteriaceae</taxon>
        <taxon>Microbacterium</taxon>
    </lineage>
</organism>
<evidence type="ECO:0000313" key="1">
    <source>
        <dbReference type="EMBL" id="AZS37628.1"/>
    </source>
</evidence>